<keyword evidence="1" id="KW-0812">Transmembrane</keyword>
<reference evidence="2" key="1">
    <citation type="submission" date="2020-04" db="EMBL/GenBank/DDBJ databases">
        <title>Deep metagenomics examines the oral microbiome during advanced dental caries in children, revealing novel taxa and co-occurrences with host molecules.</title>
        <authorList>
            <person name="Baker J.L."/>
            <person name="Morton J.T."/>
            <person name="Dinis M."/>
            <person name="Alvarez R."/>
            <person name="Tran N.C."/>
            <person name="Knight R."/>
            <person name="Edlund A."/>
        </authorList>
    </citation>
    <scope>NUCLEOTIDE SEQUENCE</scope>
    <source>
        <strain evidence="2">JCVI_39_bin.18</strain>
    </source>
</reference>
<protein>
    <submittedName>
        <fullName evidence="2">Uncharacterized protein</fullName>
    </submittedName>
</protein>
<keyword evidence="1" id="KW-1133">Transmembrane helix</keyword>
<proteinExistence type="predicted"/>
<dbReference type="RefSeq" id="WP_303945750.1">
    <property type="nucleotide sequence ID" value="NZ_JABZXO010000033.1"/>
</dbReference>
<comment type="caution">
    <text evidence="2">The sequence shown here is derived from an EMBL/GenBank/DDBJ whole genome shotgun (WGS) entry which is preliminary data.</text>
</comment>
<organism evidence="2 3">
    <name type="scientific">Rothia mucilaginosa</name>
    <dbReference type="NCBI Taxonomy" id="43675"/>
    <lineage>
        <taxon>Bacteria</taxon>
        <taxon>Bacillati</taxon>
        <taxon>Actinomycetota</taxon>
        <taxon>Actinomycetes</taxon>
        <taxon>Micrococcales</taxon>
        <taxon>Micrococcaceae</taxon>
        <taxon>Rothia</taxon>
    </lineage>
</organism>
<keyword evidence="1" id="KW-0472">Membrane</keyword>
<dbReference type="Proteomes" id="UP000770330">
    <property type="component" value="Unassembled WGS sequence"/>
</dbReference>
<dbReference type="EMBL" id="JABZXO010000033">
    <property type="protein sequence ID" value="MBF1658092.1"/>
    <property type="molecule type" value="Genomic_DNA"/>
</dbReference>
<feature type="transmembrane region" description="Helical" evidence="1">
    <location>
        <begin position="23"/>
        <end position="44"/>
    </location>
</feature>
<evidence type="ECO:0000256" key="1">
    <source>
        <dbReference type="SAM" id="Phobius"/>
    </source>
</evidence>
<name>A0A930L1Y0_9MICC</name>
<accession>A0A930L1Y0</accession>
<dbReference type="AlphaFoldDB" id="A0A930L1Y0"/>
<sequence>MTPFHELFLERTGNEAAATLNELLLLGLIGIMGSVLLLLICAVVKKGFLKLAEFIRCKETLEKKAVPGEFSFDFEIYYWDRDIKEEEIIKNPTYDEVKLQEPTFEFRSSLPGHKKPLFTNLTFKNGVWSQSGWNGSPDDTDRQVVSTIHIVPTDRETSYTTTEIWHLRHCNRRQLRKEKEAGQVHRHGGRCKRIKSVKHVTWHIRKG</sequence>
<evidence type="ECO:0000313" key="3">
    <source>
        <dbReference type="Proteomes" id="UP000770330"/>
    </source>
</evidence>
<evidence type="ECO:0000313" key="2">
    <source>
        <dbReference type="EMBL" id="MBF1658092.1"/>
    </source>
</evidence>
<gene>
    <name evidence="2" type="ORF">HXO61_09230</name>
</gene>